<proteinExistence type="predicted"/>
<name>A0A3E5B8M6_9BACE</name>
<gene>
    <name evidence="3" type="ORF">DXB65_15370</name>
</gene>
<dbReference type="EMBL" id="QSUL01000010">
    <property type="protein sequence ID" value="RGN33960.1"/>
    <property type="molecule type" value="Genomic_DNA"/>
</dbReference>
<evidence type="ECO:0000256" key="1">
    <source>
        <dbReference type="SAM" id="MobiDB-lite"/>
    </source>
</evidence>
<dbReference type="Pfam" id="PF04233">
    <property type="entry name" value="Phage_Mu_F"/>
    <property type="match status" value="1"/>
</dbReference>
<reference evidence="3 4" key="1">
    <citation type="submission" date="2018-08" db="EMBL/GenBank/DDBJ databases">
        <title>A genome reference for cultivated species of the human gut microbiota.</title>
        <authorList>
            <person name="Zou Y."/>
            <person name="Xue W."/>
            <person name="Luo G."/>
        </authorList>
    </citation>
    <scope>NUCLEOTIDE SEQUENCE [LARGE SCALE GENOMIC DNA]</scope>
    <source>
        <strain evidence="3 4">OM05-15BH</strain>
    </source>
</reference>
<feature type="region of interest" description="Disordered" evidence="1">
    <location>
        <begin position="207"/>
        <end position="241"/>
    </location>
</feature>
<protein>
    <recommendedName>
        <fullName evidence="2">Phage head morphogenesis domain-containing protein</fullName>
    </recommendedName>
</protein>
<dbReference type="InterPro" id="IPR006528">
    <property type="entry name" value="Phage_head_morphogenesis_dom"/>
</dbReference>
<accession>A0A3E5B8M6</accession>
<sequence length="270" mass="30648">MSGTATPLQCKADDNDSISALIFDDKALQRALKHIYEKDFHPMTEIEENLFNETFRIFSEATDEGISTSSAEIPVEFRRKIDQSNAVFSAFKVHRMQNDIATRMYDSNGDLKPFKQWKEDVHPMLDHHVGHWLKTEYDTAVIRARQAADWQRFEQYADILPNLEWMPSTSANPGLDHIDFWGTILPINHPFWSAHRPGDRWNCKCSLSATDEPPTGAPQGSTAPKDQPAPGLDNNPGVDGKLFSDTHPYIANAYENAKDAVKLFFKDKKP</sequence>
<evidence type="ECO:0000259" key="2">
    <source>
        <dbReference type="Pfam" id="PF04233"/>
    </source>
</evidence>
<organism evidence="3 4">
    <name type="scientific">Bacteroides oleiciplenus</name>
    <dbReference type="NCBI Taxonomy" id="626931"/>
    <lineage>
        <taxon>Bacteria</taxon>
        <taxon>Pseudomonadati</taxon>
        <taxon>Bacteroidota</taxon>
        <taxon>Bacteroidia</taxon>
        <taxon>Bacteroidales</taxon>
        <taxon>Bacteroidaceae</taxon>
        <taxon>Bacteroides</taxon>
    </lineage>
</organism>
<evidence type="ECO:0000313" key="4">
    <source>
        <dbReference type="Proteomes" id="UP000260983"/>
    </source>
</evidence>
<comment type="caution">
    <text evidence="3">The sequence shown here is derived from an EMBL/GenBank/DDBJ whole genome shotgun (WGS) entry which is preliminary data.</text>
</comment>
<feature type="domain" description="Phage head morphogenesis" evidence="2">
    <location>
        <begin position="114"/>
        <end position="207"/>
    </location>
</feature>
<dbReference type="Proteomes" id="UP000260983">
    <property type="component" value="Unassembled WGS sequence"/>
</dbReference>
<dbReference type="AlphaFoldDB" id="A0A3E5B8M6"/>
<evidence type="ECO:0000313" key="3">
    <source>
        <dbReference type="EMBL" id="RGN33960.1"/>
    </source>
</evidence>